<organism evidence="2 3">
    <name type="scientific">Halomarina ordinaria</name>
    <dbReference type="NCBI Taxonomy" id="3033939"/>
    <lineage>
        <taxon>Archaea</taxon>
        <taxon>Methanobacteriati</taxon>
        <taxon>Methanobacteriota</taxon>
        <taxon>Stenosarchaea group</taxon>
        <taxon>Halobacteria</taxon>
        <taxon>Halobacteriales</taxon>
        <taxon>Natronomonadaceae</taxon>
        <taxon>Halomarina</taxon>
    </lineage>
</organism>
<dbReference type="EMBL" id="JBHSXM010000001">
    <property type="protein sequence ID" value="MFC6836056.1"/>
    <property type="molecule type" value="Genomic_DNA"/>
</dbReference>
<sequence>MADDGTMFVAGLLVVALLAGATAVDDIGAQTERERLERADGPHLVEPTPDGDRLWPYTSKRQDFSTRTLALNVVVLDDPTTVRAAMTDDTAVDWQVNNTTDGPVNESAPAENATNGTFEDAPFEVVDDRLVWRDAHGATRYTYVEPAGADPEAGGDGEWLRERYQLHDGTYLGARDHVRAYAPPGADWTAMQAHSEHWDWFRLRHTVSGISDAQRRVEVDFMDAPFVDEVIRVNLGNGGTADGDGWASVVRFVPSASVPAAALLLLPVGRHLGLRFDGEGVRSAAAALAPAVVPAGLYLGVRVGGIALEGILGGVTPKVAAGLLYPVLAFGVPAAAVASSRACDRGTAFTLVAVGLGVAVVLDYALLGVASLPIRVVLHRGAVLLAAGILAAGGAASDRRTVALGAACWVTALVLPLIGAV</sequence>
<feature type="transmembrane region" description="Helical" evidence="1">
    <location>
        <begin position="348"/>
        <end position="370"/>
    </location>
</feature>
<name>A0ABD5UCZ9_9EURY</name>
<keyword evidence="1" id="KW-0472">Membrane</keyword>
<keyword evidence="1" id="KW-1133">Transmembrane helix</keyword>
<proteinExistence type="predicted"/>
<protein>
    <submittedName>
        <fullName evidence="2">Uncharacterized protein</fullName>
    </submittedName>
</protein>
<gene>
    <name evidence="2" type="ORF">ACFQHK_05990</name>
</gene>
<keyword evidence="3" id="KW-1185">Reference proteome</keyword>
<accession>A0ABD5UCZ9</accession>
<feature type="transmembrane region" description="Helical" evidence="1">
    <location>
        <begin position="402"/>
        <end position="420"/>
    </location>
</feature>
<dbReference type="RefSeq" id="WP_304447750.1">
    <property type="nucleotide sequence ID" value="NZ_JARRAH010000001.1"/>
</dbReference>
<keyword evidence="1" id="KW-0812">Transmembrane</keyword>
<comment type="caution">
    <text evidence="2">The sequence shown here is derived from an EMBL/GenBank/DDBJ whole genome shotgun (WGS) entry which is preliminary data.</text>
</comment>
<dbReference type="AlphaFoldDB" id="A0ABD5UCZ9"/>
<dbReference type="Proteomes" id="UP001596406">
    <property type="component" value="Unassembled WGS sequence"/>
</dbReference>
<feature type="transmembrane region" description="Helical" evidence="1">
    <location>
        <begin position="377"/>
        <end position="396"/>
    </location>
</feature>
<evidence type="ECO:0000313" key="3">
    <source>
        <dbReference type="Proteomes" id="UP001596406"/>
    </source>
</evidence>
<evidence type="ECO:0000256" key="1">
    <source>
        <dbReference type="SAM" id="Phobius"/>
    </source>
</evidence>
<reference evidence="2 3" key="1">
    <citation type="journal article" date="2019" name="Int. J. Syst. Evol. Microbiol.">
        <title>The Global Catalogue of Microorganisms (GCM) 10K type strain sequencing project: providing services to taxonomists for standard genome sequencing and annotation.</title>
        <authorList>
            <consortium name="The Broad Institute Genomics Platform"/>
            <consortium name="The Broad Institute Genome Sequencing Center for Infectious Disease"/>
            <person name="Wu L."/>
            <person name="Ma J."/>
        </authorList>
    </citation>
    <scope>NUCLEOTIDE SEQUENCE [LARGE SCALE GENOMIC DNA]</scope>
    <source>
        <strain evidence="2 3">PSRA2</strain>
    </source>
</reference>
<evidence type="ECO:0000313" key="2">
    <source>
        <dbReference type="EMBL" id="MFC6836056.1"/>
    </source>
</evidence>